<feature type="transmembrane region" description="Helical" evidence="5">
    <location>
        <begin position="361"/>
        <end position="377"/>
    </location>
</feature>
<dbReference type="OrthoDB" id="2544694at2759"/>
<feature type="domain" description="Major facilitator superfamily (MFS) profile" evidence="6">
    <location>
        <begin position="38"/>
        <end position="529"/>
    </location>
</feature>
<evidence type="ECO:0000256" key="4">
    <source>
        <dbReference type="ARBA" id="ARBA00023136"/>
    </source>
</evidence>
<feature type="transmembrane region" description="Helical" evidence="5">
    <location>
        <begin position="211"/>
        <end position="232"/>
    </location>
</feature>
<feature type="transmembrane region" description="Helical" evidence="5">
    <location>
        <begin position="501"/>
        <end position="524"/>
    </location>
</feature>
<evidence type="ECO:0000313" key="8">
    <source>
        <dbReference type="Proteomes" id="UP001152798"/>
    </source>
</evidence>
<evidence type="ECO:0000313" key="7">
    <source>
        <dbReference type="EMBL" id="CAH1391241.1"/>
    </source>
</evidence>
<sequence length="555" mass="62586">MDGQENPKNNNMRSEMDSITLENALEKKCKNHAWLAWILFLTASPVFFNSVHLASYVFLGGNPSFFCNIPELSAANWTKEQIRKISSPGEGRESCVHYAWNYSLFEDWGFDGALRYFNKMPKPDVVKCSSYVYDEDSFHQTIVTEWDLVCDDLPLRSTVQSTVAIGKFCGAVFFGLISDRFGRKRTFIFSAILYMIAGPSAAFLTNYAAFILFRLLIGLAGSGVYDTGYTLLLELTVKNYRAYVGNMFNVAFSFGLMYLPLAAYLTNNWRQLQLAISIPMFLLLIHCWFMPESPRWLITAGKLEKASHILGSVERLGINDPEQVSHLNSKGRSDSRSENWCFLFKDYLKLFSTFELAKRTLICYYLWFLGNLYYYLIALSGSNFDVNQYIYMGLNGVIEIPGFLLPLPLLTYFGRKSCGIVLLIISGIPMFVILMLPQGWPVMAVTFIGRLAGAAANGVIMFQTLELFPTESRNTAMGSCLTMAQLGPLLAPYIVDILGKKAWWIPTTLCGSLAFLGAFCLMFLPETKNTPLLDTINEMKFLEKKAACKDSEQIS</sequence>
<feature type="transmembrane region" description="Helical" evidence="5">
    <location>
        <begin position="474"/>
        <end position="495"/>
    </location>
</feature>
<gene>
    <name evidence="7" type="ORF">NEZAVI_LOCUS2291</name>
</gene>
<dbReference type="PANTHER" id="PTHR24064">
    <property type="entry name" value="SOLUTE CARRIER FAMILY 22 MEMBER"/>
    <property type="match status" value="1"/>
</dbReference>
<evidence type="ECO:0000259" key="6">
    <source>
        <dbReference type="PROSITE" id="PS50850"/>
    </source>
</evidence>
<feature type="transmembrane region" description="Helical" evidence="5">
    <location>
        <begin position="417"/>
        <end position="436"/>
    </location>
</feature>
<keyword evidence="3 5" id="KW-1133">Transmembrane helix</keyword>
<evidence type="ECO:0000256" key="2">
    <source>
        <dbReference type="ARBA" id="ARBA00022692"/>
    </source>
</evidence>
<dbReference type="Gene3D" id="1.20.1250.20">
    <property type="entry name" value="MFS general substrate transporter like domains"/>
    <property type="match status" value="1"/>
</dbReference>
<dbReference type="Pfam" id="PF00083">
    <property type="entry name" value="Sugar_tr"/>
    <property type="match status" value="1"/>
</dbReference>
<feature type="transmembrane region" description="Helical" evidence="5">
    <location>
        <begin position="186"/>
        <end position="205"/>
    </location>
</feature>
<keyword evidence="2 5" id="KW-0812">Transmembrane</keyword>
<dbReference type="GO" id="GO:0016020">
    <property type="term" value="C:membrane"/>
    <property type="evidence" value="ECO:0007669"/>
    <property type="project" value="UniProtKB-SubCell"/>
</dbReference>
<dbReference type="CDD" id="cd17317">
    <property type="entry name" value="MFS_SLC22"/>
    <property type="match status" value="1"/>
</dbReference>
<dbReference type="SUPFAM" id="SSF103473">
    <property type="entry name" value="MFS general substrate transporter"/>
    <property type="match status" value="1"/>
</dbReference>
<feature type="transmembrane region" description="Helical" evidence="5">
    <location>
        <begin position="389"/>
        <end position="410"/>
    </location>
</feature>
<proteinExistence type="predicted"/>
<reference evidence="7" key="1">
    <citation type="submission" date="2022-01" db="EMBL/GenBank/DDBJ databases">
        <authorList>
            <person name="King R."/>
        </authorList>
    </citation>
    <scope>NUCLEOTIDE SEQUENCE</scope>
</reference>
<dbReference type="InterPro" id="IPR005828">
    <property type="entry name" value="MFS_sugar_transport-like"/>
</dbReference>
<protein>
    <recommendedName>
        <fullName evidence="6">Major facilitator superfamily (MFS) profile domain-containing protein</fullName>
    </recommendedName>
</protein>
<dbReference type="Proteomes" id="UP001152798">
    <property type="component" value="Chromosome 1"/>
</dbReference>
<dbReference type="InterPro" id="IPR036259">
    <property type="entry name" value="MFS_trans_sf"/>
</dbReference>
<dbReference type="PROSITE" id="PS50850">
    <property type="entry name" value="MFS"/>
    <property type="match status" value="1"/>
</dbReference>
<organism evidence="7 8">
    <name type="scientific">Nezara viridula</name>
    <name type="common">Southern green stink bug</name>
    <name type="synonym">Cimex viridulus</name>
    <dbReference type="NCBI Taxonomy" id="85310"/>
    <lineage>
        <taxon>Eukaryota</taxon>
        <taxon>Metazoa</taxon>
        <taxon>Ecdysozoa</taxon>
        <taxon>Arthropoda</taxon>
        <taxon>Hexapoda</taxon>
        <taxon>Insecta</taxon>
        <taxon>Pterygota</taxon>
        <taxon>Neoptera</taxon>
        <taxon>Paraneoptera</taxon>
        <taxon>Hemiptera</taxon>
        <taxon>Heteroptera</taxon>
        <taxon>Panheteroptera</taxon>
        <taxon>Pentatomomorpha</taxon>
        <taxon>Pentatomoidea</taxon>
        <taxon>Pentatomidae</taxon>
        <taxon>Pentatominae</taxon>
        <taxon>Nezara</taxon>
    </lineage>
</organism>
<feature type="transmembrane region" description="Helical" evidence="5">
    <location>
        <begin position="271"/>
        <end position="289"/>
    </location>
</feature>
<dbReference type="EMBL" id="OV725077">
    <property type="protein sequence ID" value="CAH1391241.1"/>
    <property type="molecule type" value="Genomic_DNA"/>
</dbReference>
<dbReference type="InterPro" id="IPR020846">
    <property type="entry name" value="MFS_dom"/>
</dbReference>
<dbReference type="GO" id="GO:0022857">
    <property type="term" value="F:transmembrane transporter activity"/>
    <property type="evidence" value="ECO:0007669"/>
    <property type="project" value="InterPro"/>
</dbReference>
<feature type="transmembrane region" description="Helical" evidence="5">
    <location>
        <begin position="442"/>
        <end position="462"/>
    </location>
</feature>
<evidence type="ECO:0000256" key="1">
    <source>
        <dbReference type="ARBA" id="ARBA00004141"/>
    </source>
</evidence>
<comment type="subcellular location">
    <subcellularLocation>
        <location evidence="1">Membrane</location>
        <topology evidence="1">Multi-pass membrane protein</topology>
    </subcellularLocation>
</comment>
<evidence type="ECO:0000256" key="5">
    <source>
        <dbReference type="SAM" id="Phobius"/>
    </source>
</evidence>
<accession>A0A9P0E3X2</accession>
<feature type="transmembrane region" description="Helical" evidence="5">
    <location>
        <begin position="244"/>
        <end position="265"/>
    </location>
</feature>
<dbReference type="AlphaFoldDB" id="A0A9P0E3X2"/>
<name>A0A9P0E3X2_NEZVI</name>
<evidence type="ECO:0000256" key="3">
    <source>
        <dbReference type="ARBA" id="ARBA00022989"/>
    </source>
</evidence>
<keyword evidence="4 5" id="KW-0472">Membrane</keyword>
<keyword evidence="8" id="KW-1185">Reference proteome</keyword>
<feature type="transmembrane region" description="Helical" evidence="5">
    <location>
        <begin position="34"/>
        <end position="59"/>
    </location>
</feature>